<evidence type="ECO:0000256" key="2">
    <source>
        <dbReference type="ARBA" id="ARBA00022692"/>
    </source>
</evidence>
<evidence type="ECO:0000256" key="3">
    <source>
        <dbReference type="ARBA" id="ARBA00022729"/>
    </source>
</evidence>
<keyword evidence="2 10" id="KW-0812">Transmembrane</keyword>
<dbReference type="SUPFAM" id="SSF101447">
    <property type="entry name" value="Formin homology 2 domain (FH2 domain)"/>
    <property type="match status" value="1"/>
</dbReference>
<evidence type="ECO:0000256" key="4">
    <source>
        <dbReference type="ARBA" id="ARBA00022989"/>
    </source>
</evidence>
<evidence type="ECO:0000256" key="10">
    <source>
        <dbReference type="SAM" id="Phobius"/>
    </source>
</evidence>
<keyword evidence="8" id="KW-0393">Immunoglobulin domain</keyword>
<keyword evidence="13" id="KW-1185">Reference proteome</keyword>
<dbReference type="GO" id="GO:0044325">
    <property type="term" value="F:transmembrane transporter binding"/>
    <property type="evidence" value="ECO:0007669"/>
    <property type="project" value="TreeGrafter"/>
</dbReference>
<dbReference type="GO" id="GO:0017080">
    <property type="term" value="F:sodium channel regulator activity"/>
    <property type="evidence" value="ECO:0007669"/>
    <property type="project" value="TreeGrafter"/>
</dbReference>
<dbReference type="InterPro" id="IPR003599">
    <property type="entry name" value="Ig_sub"/>
</dbReference>
<feature type="compositionally biased region" description="Low complexity" evidence="9">
    <location>
        <begin position="243"/>
        <end position="274"/>
    </location>
</feature>
<dbReference type="GO" id="GO:0060307">
    <property type="term" value="P:regulation of ventricular cardiac muscle cell membrane repolarization"/>
    <property type="evidence" value="ECO:0007669"/>
    <property type="project" value="TreeGrafter"/>
</dbReference>
<dbReference type="InterPro" id="IPR007110">
    <property type="entry name" value="Ig-like_dom"/>
</dbReference>
<accession>A0A8C3CMX5</accession>
<dbReference type="GO" id="GO:0086002">
    <property type="term" value="P:cardiac muscle cell action potential involved in contraction"/>
    <property type="evidence" value="ECO:0007669"/>
    <property type="project" value="TreeGrafter"/>
</dbReference>
<keyword evidence="5 10" id="KW-0472">Membrane</keyword>
<dbReference type="GO" id="GO:0001518">
    <property type="term" value="C:voltage-gated sodium channel complex"/>
    <property type="evidence" value="ECO:0007669"/>
    <property type="project" value="TreeGrafter"/>
</dbReference>
<dbReference type="Pfam" id="PF07686">
    <property type="entry name" value="V-set"/>
    <property type="match status" value="1"/>
</dbReference>
<evidence type="ECO:0000256" key="7">
    <source>
        <dbReference type="ARBA" id="ARBA00023180"/>
    </source>
</evidence>
<dbReference type="AlphaFoldDB" id="A0A8C3CMX5"/>
<evidence type="ECO:0000256" key="6">
    <source>
        <dbReference type="ARBA" id="ARBA00023157"/>
    </source>
</evidence>
<dbReference type="PANTHER" id="PTHR13869">
    <property type="entry name" value="MYELIN P0 RELATED"/>
    <property type="match status" value="1"/>
</dbReference>
<dbReference type="InterPro" id="IPR036179">
    <property type="entry name" value="Ig-like_dom_sf"/>
</dbReference>
<dbReference type="InterPro" id="IPR013106">
    <property type="entry name" value="Ig_V-set"/>
</dbReference>
<reference evidence="12" key="2">
    <citation type="submission" date="2025-08" db="UniProtKB">
        <authorList>
            <consortium name="Ensembl"/>
        </authorList>
    </citation>
    <scope>IDENTIFICATION</scope>
</reference>
<reference evidence="12" key="3">
    <citation type="submission" date="2025-09" db="UniProtKB">
        <authorList>
            <consortium name="Ensembl"/>
        </authorList>
    </citation>
    <scope>IDENTIFICATION</scope>
</reference>
<feature type="compositionally biased region" description="Low complexity" evidence="9">
    <location>
        <begin position="67"/>
        <end position="79"/>
    </location>
</feature>
<dbReference type="SUPFAM" id="SSF48726">
    <property type="entry name" value="Immunoglobulin"/>
    <property type="match status" value="1"/>
</dbReference>
<dbReference type="Ensembl" id="ENSCMMT00000025252.1">
    <property type="protein sequence ID" value="ENSCMMP00000023062.1"/>
    <property type="gene ID" value="ENSCMMG00000014421.1"/>
</dbReference>
<evidence type="ECO:0000256" key="1">
    <source>
        <dbReference type="ARBA" id="ARBA00004479"/>
    </source>
</evidence>
<organism evidence="12 13">
    <name type="scientific">Cairina moschata</name>
    <name type="common">Muscovy duck</name>
    <dbReference type="NCBI Taxonomy" id="8855"/>
    <lineage>
        <taxon>Eukaryota</taxon>
        <taxon>Metazoa</taxon>
        <taxon>Chordata</taxon>
        <taxon>Craniata</taxon>
        <taxon>Vertebrata</taxon>
        <taxon>Euteleostomi</taxon>
        <taxon>Archelosauria</taxon>
        <taxon>Archosauria</taxon>
        <taxon>Dinosauria</taxon>
        <taxon>Saurischia</taxon>
        <taxon>Theropoda</taxon>
        <taxon>Coelurosauria</taxon>
        <taxon>Aves</taxon>
        <taxon>Neognathae</taxon>
        <taxon>Galloanserae</taxon>
        <taxon>Anseriformes</taxon>
        <taxon>Anatidae</taxon>
        <taxon>Anatinae</taxon>
        <taxon>Cairina</taxon>
    </lineage>
</organism>
<dbReference type="SMART" id="SM00409">
    <property type="entry name" value="IG"/>
    <property type="match status" value="1"/>
</dbReference>
<feature type="compositionally biased region" description="Pro residues" evidence="9">
    <location>
        <begin position="218"/>
        <end position="242"/>
    </location>
</feature>
<comment type="subcellular location">
    <subcellularLocation>
        <location evidence="1">Membrane</location>
        <topology evidence="1">Single-pass type I membrane protein</topology>
    </subcellularLocation>
</comment>
<name>A0A8C3CMX5_CAIMO</name>
<dbReference type="PROSITE" id="PS50835">
    <property type="entry name" value="IG_LIKE"/>
    <property type="match status" value="1"/>
</dbReference>
<dbReference type="InterPro" id="IPR013783">
    <property type="entry name" value="Ig-like_fold"/>
</dbReference>
<evidence type="ECO:0000256" key="5">
    <source>
        <dbReference type="ARBA" id="ARBA00023136"/>
    </source>
</evidence>
<proteinExistence type="predicted"/>
<feature type="transmembrane region" description="Helical" evidence="10">
    <location>
        <begin position="437"/>
        <end position="458"/>
    </location>
</feature>
<dbReference type="Proteomes" id="UP000694556">
    <property type="component" value="Chromosome 25"/>
</dbReference>
<keyword evidence="6" id="KW-1015">Disulfide bond</keyword>
<evidence type="ECO:0000259" key="11">
    <source>
        <dbReference type="PROSITE" id="PS50835"/>
    </source>
</evidence>
<evidence type="ECO:0000256" key="8">
    <source>
        <dbReference type="ARBA" id="ARBA00023319"/>
    </source>
</evidence>
<dbReference type="InterPro" id="IPR000920">
    <property type="entry name" value="Myelin_P0-rel"/>
</dbReference>
<keyword evidence="7" id="KW-0325">Glycoprotein</keyword>
<evidence type="ECO:0000313" key="12">
    <source>
        <dbReference type="Ensembl" id="ENSCMMP00000023062.1"/>
    </source>
</evidence>
<feature type="region of interest" description="Disordered" evidence="9">
    <location>
        <begin position="478"/>
        <end position="503"/>
    </location>
</feature>
<evidence type="ECO:0000256" key="9">
    <source>
        <dbReference type="SAM" id="MobiDB-lite"/>
    </source>
</evidence>
<dbReference type="PANTHER" id="PTHR13869:SF14">
    <property type="entry name" value="SODIUM CHANNEL SUBUNIT BETA-4"/>
    <property type="match status" value="1"/>
</dbReference>
<evidence type="ECO:0000313" key="13">
    <source>
        <dbReference type="Proteomes" id="UP000694556"/>
    </source>
</evidence>
<feature type="region of interest" description="Disordered" evidence="9">
    <location>
        <begin position="1"/>
        <end position="38"/>
    </location>
</feature>
<protein>
    <submittedName>
        <fullName evidence="12">Sodium voltage-gated channel beta subunit 4</fullName>
    </submittedName>
</protein>
<dbReference type="Gene3D" id="2.60.40.10">
    <property type="entry name" value="Immunoglobulins"/>
    <property type="match status" value="1"/>
</dbReference>
<keyword evidence="3" id="KW-0732">Signal</keyword>
<keyword evidence="4 10" id="KW-1133">Transmembrane helix</keyword>
<sequence length="503" mass="51796">MGGGQPHLGSLAGTLVPCAGKGSSPRRGQRCSPSPFPPRLASGCVTRSKLQLGARVLLSNGPGREGAAPSSPFASPEASIRGAPATPWQGAVCPGLALMDVPVGRLLGRELLGTQLAVTSSRQTREVSNASPMAPALAPRALAPHPALRPQGCSEPPRAAGGAQPRSPCCCARVQPCPAPAPCFWGGFSHYQTMPGGRPGDTPGACGGAARGAAEGAAPPPPPPSSPPPPPPPPPASPPSPRPGSARHGSPSAGAARAGRCGQPGPPRAAAMAPRPAAASPLLLPALLARSTEDKGLVQGLYVLAIALALEVSVGKTNTVLALNGSDVLLPCTFTTCIGFEDLVFTWYFNSTEMIYHGKIKSKTSEPFLVSRNPRVEFVGSTTGKDNNISIVLKDVELSDAGKYTCHVKNRKEKNAQHNATIILTVVHKMEETDNTLTLIIVGVVGGLFGLLILFMLVKRVILFIIKKVQDGKKECLVSSSGNDNTENGLAGSKAEQKAPPKA</sequence>
<feature type="domain" description="Ig-like" evidence="11">
    <location>
        <begin position="285"/>
        <end position="423"/>
    </location>
</feature>
<feature type="region of interest" description="Disordered" evidence="9">
    <location>
        <begin position="195"/>
        <end position="274"/>
    </location>
</feature>
<reference evidence="12" key="1">
    <citation type="submission" date="2018-09" db="EMBL/GenBank/DDBJ databases">
        <title>Common duck and Muscovy duck high density SNP chip.</title>
        <authorList>
            <person name="Vignal A."/>
            <person name="Thebault N."/>
            <person name="Warren W.C."/>
        </authorList>
    </citation>
    <scope>NUCLEOTIDE SEQUENCE [LARGE SCALE GENOMIC DNA]</scope>
</reference>
<feature type="region of interest" description="Disordered" evidence="9">
    <location>
        <begin position="61"/>
        <end position="81"/>
    </location>
</feature>
<feature type="compositionally biased region" description="Polar residues" evidence="9">
    <location>
        <begin position="478"/>
        <end position="488"/>
    </location>
</feature>